<evidence type="ECO:0000256" key="14">
    <source>
        <dbReference type="ARBA" id="ARBA00070767"/>
    </source>
</evidence>
<evidence type="ECO:0000256" key="9">
    <source>
        <dbReference type="ARBA" id="ARBA00023242"/>
    </source>
</evidence>
<dbReference type="CDD" id="cd20972">
    <property type="entry name" value="IgI_2_Titin_Z1z2-like"/>
    <property type="match status" value="1"/>
</dbReference>
<feature type="region of interest" description="Disordered" evidence="15">
    <location>
        <begin position="507"/>
        <end position="555"/>
    </location>
</feature>
<evidence type="ECO:0000256" key="10">
    <source>
        <dbReference type="ARBA" id="ARBA00023319"/>
    </source>
</evidence>
<feature type="compositionally biased region" description="Basic and acidic residues" evidence="15">
    <location>
        <begin position="1096"/>
        <end position="1111"/>
    </location>
</feature>
<dbReference type="Proteomes" id="UP000265000">
    <property type="component" value="Unplaced"/>
</dbReference>
<feature type="domain" description="Ig-like" evidence="16">
    <location>
        <begin position="1213"/>
        <end position="1250"/>
    </location>
</feature>
<feature type="compositionally biased region" description="Pro residues" evidence="15">
    <location>
        <begin position="675"/>
        <end position="691"/>
    </location>
</feature>
<evidence type="ECO:0000256" key="12">
    <source>
        <dbReference type="ARBA" id="ARBA00061540"/>
    </source>
</evidence>
<keyword evidence="6" id="KW-0175">Coiled coil</keyword>
<proteinExistence type="inferred from homology"/>
<dbReference type="Ensembl" id="ENSFHET00000019303.1">
    <property type="protein sequence ID" value="ENSFHEP00000012122.1"/>
    <property type="gene ID" value="ENSFHEG00000000323.1"/>
</dbReference>
<feature type="compositionally biased region" description="Polar residues" evidence="15">
    <location>
        <begin position="95"/>
        <end position="115"/>
    </location>
</feature>
<dbReference type="InterPro" id="IPR003599">
    <property type="entry name" value="Ig_sub"/>
</dbReference>
<feature type="compositionally biased region" description="Pro residues" evidence="15">
    <location>
        <begin position="767"/>
        <end position="777"/>
    </location>
</feature>
<dbReference type="STRING" id="8078.ENSFHEP00000012122"/>
<feature type="compositionally biased region" description="Low complexity" evidence="15">
    <location>
        <begin position="384"/>
        <end position="399"/>
    </location>
</feature>
<keyword evidence="7" id="KW-1015">Disulfide bond</keyword>
<dbReference type="SMART" id="SM00408">
    <property type="entry name" value="IGc2"/>
    <property type="match status" value="5"/>
</dbReference>
<dbReference type="GO" id="GO:0005925">
    <property type="term" value="C:focal adhesion"/>
    <property type="evidence" value="ECO:0007669"/>
    <property type="project" value="UniProtKB-ARBA"/>
</dbReference>
<feature type="compositionally biased region" description="Polar residues" evidence="15">
    <location>
        <begin position="198"/>
        <end position="217"/>
    </location>
</feature>
<feature type="region of interest" description="Disordered" evidence="15">
    <location>
        <begin position="1077"/>
        <end position="1111"/>
    </location>
</feature>
<feature type="compositionally biased region" description="Polar residues" evidence="15">
    <location>
        <begin position="356"/>
        <end position="371"/>
    </location>
</feature>
<keyword evidence="5" id="KW-0677">Repeat</keyword>
<feature type="region of interest" description="Disordered" evidence="15">
    <location>
        <begin position="17"/>
        <end position="50"/>
    </location>
</feature>
<feature type="domain" description="Ig-like" evidence="16">
    <location>
        <begin position="241"/>
        <end position="329"/>
    </location>
</feature>
<feature type="compositionally biased region" description="Low complexity" evidence="15">
    <location>
        <begin position="658"/>
        <end position="667"/>
    </location>
</feature>
<dbReference type="FunFam" id="2.60.40.10:FF:001560">
    <property type="entry name" value="palladin isoform X1"/>
    <property type="match status" value="1"/>
</dbReference>
<dbReference type="FunFam" id="2.60.40.10:FF:001108">
    <property type="entry name" value="palladin isoform X2"/>
    <property type="match status" value="1"/>
</dbReference>
<dbReference type="SUPFAM" id="SSF48726">
    <property type="entry name" value="Immunoglobulin"/>
    <property type="match status" value="5"/>
</dbReference>
<dbReference type="InterPro" id="IPR007110">
    <property type="entry name" value="Ig-like_dom"/>
</dbReference>
<evidence type="ECO:0000256" key="7">
    <source>
        <dbReference type="ARBA" id="ARBA00023157"/>
    </source>
</evidence>
<evidence type="ECO:0000256" key="1">
    <source>
        <dbReference type="ARBA" id="ARBA00004123"/>
    </source>
</evidence>
<feature type="region of interest" description="Disordered" evidence="15">
    <location>
        <begin position="170"/>
        <end position="241"/>
    </location>
</feature>
<comment type="function">
    <text evidence="11">Component of the sarcomere that tethers together nebulin (skeletal muscle) and nebulette (cardiac muscle) to alpha-actinin, at the Z lines.</text>
</comment>
<dbReference type="Gene3D" id="2.60.40.10">
    <property type="entry name" value="Immunoglobulins"/>
    <property type="match status" value="5"/>
</dbReference>
<reference evidence="17" key="2">
    <citation type="submission" date="2025-09" db="UniProtKB">
        <authorList>
            <consortium name="Ensembl"/>
        </authorList>
    </citation>
    <scope>IDENTIFICATION</scope>
</reference>
<comment type="subunit">
    <text evidence="13">Interacts with TTN/titin, NEB, NEBL, ACTN2 and CARP.</text>
</comment>
<organism evidence="17 18">
    <name type="scientific">Fundulus heteroclitus</name>
    <name type="common">Killifish</name>
    <name type="synonym">Mummichog</name>
    <dbReference type="NCBI Taxonomy" id="8078"/>
    <lineage>
        <taxon>Eukaryota</taxon>
        <taxon>Metazoa</taxon>
        <taxon>Chordata</taxon>
        <taxon>Craniata</taxon>
        <taxon>Vertebrata</taxon>
        <taxon>Euteleostomi</taxon>
        <taxon>Actinopterygii</taxon>
        <taxon>Neopterygii</taxon>
        <taxon>Teleostei</taxon>
        <taxon>Neoteleostei</taxon>
        <taxon>Acanthomorphata</taxon>
        <taxon>Ovalentaria</taxon>
        <taxon>Atherinomorphae</taxon>
        <taxon>Cyprinodontiformes</taxon>
        <taxon>Fundulidae</taxon>
        <taxon>Fundulus</taxon>
    </lineage>
</organism>
<evidence type="ECO:0000313" key="17">
    <source>
        <dbReference type="Ensembl" id="ENSFHEP00000012122.1"/>
    </source>
</evidence>
<feature type="domain" description="Ig-like" evidence="16">
    <location>
        <begin position="982"/>
        <end position="1066"/>
    </location>
</feature>
<feature type="region of interest" description="Disordered" evidence="15">
    <location>
        <begin position="658"/>
        <end position="704"/>
    </location>
</feature>
<comment type="similarity">
    <text evidence="12">Belongs to the myotilin/palladin family.</text>
</comment>
<accession>A0A3Q2PII6</accession>
<evidence type="ECO:0000256" key="3">
    <source>
        <dbReference type="ARBA" id="ARBA00022490"/>
    </source>
</evidence>
<keyword evidence="9" id="KW-0539">Nucleus</keyword>
<protein>
    <recommendedName>
        <fullName evidence="14">Myopalladin</fullName>
    </recommendedName>
</protein>
<sequence>MQDGSWNQPLPISVLLKDPAAGGTSAGDAGVYSEASSDGEHYLDSSTELDSGHGDFADLTAFLSAEEINLSLDLAREAFGEAGDCDDQDPCSLKQPDQNAPVSKPVQVSSETPSSAERVVRPKPIQPVYKQDKPRLVHEGLELNDRSASEFCSRAATFIEELSSIFKGSAQQVEEESSSPDSGYLSPRSQRIVPQGPVSASSLPSGQQEDSQNTQQEMGAGGSERHLHSGASTTSEPLSPPQFLQKLKSQEVAEGSPIRLECRVQGNPQPLVRWFCEGRELQNSPDIQIWREGDLHTLVITEAFEDDTGRYTCVASNSLGADNTSAEVYIEGASSSDSEGEGTASKSISGAMPQAQKKTTSMSLTIRSASPKTPEALPHRSTLVQSMSQPPQRMQSPVSALHGGESSGPPLFTKLLQDVQASEGQVVVLECRVRGGPPLKVRWYREGKEILDSPDFRILQKKPRSAAETEEICTLVIAEAFPEDGGLFCCTASNTYGSVSSTAQLTVTPAEDSSSNGMSGDSSGFEDAASFPPPPPPPPPSPPPTEISLLELPPKALPQPGLDAFHVKELEIWPSVSDLPPVQICSDLEDRDKERGQEPLQNDRPPHPPSPPGSPKEAPLPPPPPPLPPSDLASDLHVTPSSQLKQLQDQILLEQQEAAIWQQQQEQQEQHIQEEPPPPAPPSPPLPPPPSFQELESSTAMQASTFNYARPKQFIAAQSPGGAGYIARSSGSSGSSLSSPLSPPTPHKHMSRPPFTSTGSVESPTSPSFPPPPPPFLSPSNLSSPTGCAQDFPPPPPPPPPPVSMSPSNSDVSSPFSSVPPSPASSFLSSVLPSTPSTPGSPTVNSLGLPKGNGTVKVFPRKSSVTKTPRIVSDSDIQGSKDAVIQDLERKLRFKEERISNGQQRLTYEEKMARRLLGADNAATVLNTQDTEEEPVTQEYKVSSFEQRLISEIEFRLERSPVEESDEDVQHDEDYAGQGVAPSFDQKLKHYKVFEGMPVTFSCKVHGDPKPKVYWFKDGKQISKRSEHYRISRDPDGTCSLHTAAASLDDDGNYTILAANPDGRVSCTGRMMVQAVNQRGRSPRVAPGHMRRPRSRSRDSGDENDNIQERHFRPHFLQAPGDLIVQEGRLCRMDCKVSGLPTPDLIWQLNGQTIRPDSSHKMLVRENGVHSLVIEPVTSRDAGIYTCIASNRAGQNSFNLELIVAAKEMHKAPSFVEKLQNTSVAEGHPVRLECRVAGVPHPQIFWKRENESFTHNTDRIRYHAPGQLWLPMYDNPAGSEGRRWLVHGAGGFVSPVPPQWQQPNLPKPKKVRPSASRYAALTERGLDVKAAFFPDSSPLPPGGLVESDDL</sequence>
<feature type="compositionally biased region" description="Low complexity" evidence="15">
    <location>
        <begin position="805"/>
        <end position="817"/>
    </location>
</feature>
<name>A0A3Q2PII6_FUNHE</name>
<evidence type="ECO:0000256" key="15">
    <source>
        <dbReference type="SAM" id="MobiDB-lite"/>
    </source>
</evidence>
<evidence type="ECO:0000259" key="16">
    <source>
        <dbReference type="PROSITE" id="PS50835"/>
    </source>
</evidence>
<dbReference type="SMART" id="SM00409">
    <property type="entry name" value="IG"/>
    <property type="match status" value="4"/>
</dbReference>
<evidence type="ECO:0000256" key="8">
    <source>
        <dbReference type="ARBA" id="ARBA00023203"/>
    </source>
</evidence>
<dbReference type="FunFam" id="2.60.40.10:FF:000256">
    <property type="entry name" value="myopalladin isoform X1"/>
    <property type="match status" value="1"/>
</dbReference>
<evidence type="ECO:0000256" key="4">
    <source>
        <dbReference type="ARBA" id="ARBA00022553"/>
    </source>
</evidence>
<evidence type="ECO:0000256" key="11">
    <source>
        <dbReference type="ARBA" id="ARBA00058480"/>
    </source>
</evidence>
<feature type="compositionally biased region" description="Low complexity" evidence="15">
    <location>
        <begin position="512"/>
        <end position="523"/>
    </location>
</feature>
<feature type="domain" description="Ig-like" evidence="16">
    <location>
        <begin position="1114"/>
        <end position="1205"/>
    </location>
</feature>
<feature type="compositionally biased region" description="Low complexity" evidence="15">
    <location>
        <begin position="332"/>
        <end position="345"/>
    </location>
</feature>
<feature type="domain" description="Ig-like" evidence="16">
    <location>
        <begin position="410"/>
        <end position="506"/>
    </location>
</feature>
<dbReference type="GO" id="GO:0005634">
    <property type="term" value="C:nucleus"/>
    <property type="evidence" value="ECO:0007669"/>
    <property type="project" value="UniProtKB-SubCell"/>
</dbReference>
<feature type="compositionally biased region" description="Pro residues" evidence="15">
    <location>
        <begin position="531"/>
        <end position="545"/>
    </location>
</feature>
<feature type="region of interest" description="Disordered" evidence="15">
    <location>
        <begin position="719"/>
        <end position="876"/>
    </location>
</feature>
<dbReference type="PANTHER" id="PTHR47633">
    <property type="entry name" value="IMMUNOGLOBULIN"/>
    <property type="match status" value="1"/>
</dbReference>
<dbReference type="InterPro" id="IPR013098">
    <property type="entry name" value="Ig_I-set"/>
</dbReference>
<reference evidence="17" key="1">
    <citation type="submission" date="2025-08" db="UniProtKB">
        <authorList>
            <consortium name="Ensembl"/>
        </authorList>
    </citation>
    <scope>IDENTIFICATION</scope>
</reference>
<dbReference type="GeneTree" id="ENSGT00940000153441"/>
<dbReference type="PANTHER" id="PTHR47633:SF4">
    <property type="entry name" value="MYOPALLADIN ISOFORM X1"/>
    <property type="match status" value="1"/>
</dbReference>
<feature type="compositionally biased region" description="Low complexity" evidence="15">
    <location>
        <begin position="824"/>
        <end position="846"/>
    </location>
</feature>
<dbReference type="GO" id="GO:0004672">
    <property type="term" value="F:protein kinase activity"/>
    <property type="evidence" value="ECO:0007669"/>
    <property type="project" value="TreeGrafter"/>
</dbReference>
<evidence type="ECO:0000313" key="18">
    <source>
        <dbReference type="Proteomes" id="UP000265000"/>
    </source>
</evidence>
<dbReference type="InterPro" id="IPR013783">
    <property type="entry name" value="Ig-like_fold"/>
</dbReference>
<evidence type="ECO:0000256" key="13">
    <source>
        <dbReference type="ARBA" id="ARBA00065479"/>
    </source>
</evidence>
<dbReference type="PROSITE" id="PS50835">
    <property type="entry name" value="IG_LIKE"/>
    <property type="match status" value="5"/>
</dbReference>
<keyword evidence="8" id="KW-0009">Actin-binding</keyword>
<keyword evidence="10" id="KW-0393">Immunoglobulin domain</keyword>
<dbReference type="GO" id="GO:0030018">
    <property type="term" value="C:Z disc"/>
    <property type="evidence" value="ECO:0007669"/>
    <property type="project" value="UniProtKB-SubCell"/>
</dbReference>
<feature type="compositionally biased region" description="Pro residues" evidence="15">
    <location>
        <begin position="792"/>
        <end position="804"/>
    </location>
</feature>
<feature type="compositionally biased region" description="Pro residues" evidence="15">
    <location>
        <begin position="607"/>
        <end position="629"/>
    </location>
</feature>
<feature type="compositionally biased region" description="Basic and acidic residues" evidence="15">
    <location>
        <begin position="588"/>
        <end position="597"/>
    </location>
</feature>
<keyword evidence="4" id="KW-0597">Phosphoprotein</keyword>
<dbReference type="InterPro" id="IPR036179">
    <property type="entry name" value="Ig-like_dom_sf"/>
</dbReference>
<feature type="region of interest" description="Disordered" evidence="15">
    <location>
        <begin position="81"/>
        <end position="135"/>
    </location>
</feature>
<dbReference type="GO" id="GO:0003779">
    <property type="term" value="F:actin binding"/>
    <property type="evidence" value="ECO:0007669"/>
    <property type="project" value="UniProtKB-KW"/>
</dbReference>
<evidence type="ECO:0000256" key="6">
    <source>
        <dbReference type="ARBA" id="ARBA00023054"/>
    </source>
</evidence>
<evidence type="ECO:0000256" key="5">
    <source>
        <dbReference type="ARBA" id="ARBA00022737"/>
    </source>
</evidence>
<keyword evidence="3" id="KW-0963">Cytoplasm</keyword>
<feature type="region of interest" description="Disordered" evidence="15">
    <location>
        <begin position="580"/>
        <end position="643"/>
    </location>
</feature>
<feature type="compositionally biased region" description="Low complexity" evidence="15">
    <location>
        <begin position="729"/>
        <end position="740"/>
    </location>
</feature>
<dbReference type="InterPro" id="IPR003598">
    <property type="entry name" value="Ig_sub2"/>
</dbReference>
<dbReference type="FunFam" id="2.60.40.10:FF:000032">
    <property type="entry name" value="palladin isoform X1"/>
    <property type="match status" value="1"/>
</dbReference>
<keyword evidence="18" id="KW-1185">Reference proteome</keyword>
<dbReference type="Pfam" id="PF07679">
    <property type="entry name" value="I-set"/>
    <property type="match status" value="5"/>
</dbReference>
<comment type="subcellular location">
    <subcellularLocation>
        <location evidence="2">Cytoplasm</location>
        <location evidence="2">Myofibril</location>
        <location evidence="2">Sarcomere</location>
        <location evidence="2">Z line</location>
    </subcellularLocation>
    <subcellularLocation>
        <location evidence="1">Nucleus</location>
    </subcellularLocation>
</comment>
<feature type="region of interest" description="Disordered" evidence="15">
    <location>
        <begin position="332"/>
        <end position="406"/>
    </location>
</feature>
<dbReference type="FunFam" id="2.60.40.10:FF:000399">
    <property type="entry name" value="myopalladin isoform X1"/>
    <property type="match status" value="1"/>
</dbReference>
<evidence type="ECO:0000256" key="2">
    <source>
        <dbReference type="ARBA" id="ARBA00004216"/>
    </source>
</evidence>